<feature type="domain" description="N-acetyltransferase" evidence="4">
    <location>
        <begin position="145"/>
        <end position="320"/>
    </location>
</feature>
<keyword evidence="3" id="KW-1133">Transmembrane helix</keyword>
<feature type="compositionally biased region" description="Basic and acidic residues" evidence="2">
    <location>
        <begin position="159"/>
        <end position="180"/>
    </location>
</feature>
<dbReference type="InterPro" id="IPR016181">
    <property type="entry name" value="Acyl_CoA_acyltransferase"/>
</dbReference>
<dbReference type="AlphaFoldDB" id="A0A9P3HLM6"/>
<keyword evidence="1" id="KW-0808">Transferase</keyword>
<reference evidence="5" key="1">
    <citation type="submission" date="2021-11" db="EMBL/GenBank/DDBJ databases">
        <authorList>
            <person name="Herlambang A."/>
            <person name="Guo Y."/>
            <person name="Takashima Y."/>
            <person name="Nishizawa T."/>
        </authorList>
    </citation>
    <scope>NUCLEOTIDE SEQUENCE</scope>
    <source>
        <strain evidence="5">E1425</strain>
    </source>
</reference>
<dbReference type="Pfam" id="PF00583">
    <property type="entry name" value="Acetyltransf_1"/>
    <property type="match status" value="1"/>
</dbReference>
<dbReference type="Proteomes" id="UP000827284">
    <property type="component" value="Unassembled WGS sequence"/>
</dbReference>
<evidence type="ECO:0000256" key="3">
    <source>
        <dbReference type="SAM" id="Phobius"/>
    </source>
</evidence>
<proteinExistence type="predicted"/>
<dbReference type="SUPFAM" id="SSF55729">
    <property type="entry name" value="Acyl-CoA N-acyltransferases (Nat)"/>
    <property type="match status" value="1"/>
</dbReference>
<accession>A0A9P3HLM6</accession>
<evidence type="ECO:0000313" key="6">
    <source>
        <dbReference type="Proteomes" id="UP000827284"/>
    </source>
</evidence>
<keyword evidence="6" id="KW-1185">Reference proteome</keyword>
<feature type="region of interest" description="Disordered" evidence="2">
    <location>
        <begin position="153"/>
        <end position="180"/>
    </location>
</feature>
<dbReference type="EMBL" id="BQFW01000015">
    <property type="protein sequence ID" value="GJJ79019.1"/>
    <property type="molecule type" value="Genomic_DNA"/>
</dbReference>
<keyword evidence="3" id="KW-0812">Transmembrane</keyword>
<evidence type="ECO:0000256" key="2">
    <source>
        <dbReference type="SAM" id="MobiDB-lite"/>
    </source>
</evidence>
<sequence>MIDKSAILIRPYTKEDNDQVISMLLTGFAPVGERYFQERAKTYSTVLAIFTQSLIYSTLIELALTAYRTSTSSSFTFDDFSVLKETLNQPETVQGMIARFLKPSFVALFAVVTMIVAVVYLVRLYKYCTSGTDVYIQEQLKDDMADISAYYQSGQNSEGEGKIESTERDTRSKTKAAKEIKSKKAEDRSHFWVACLASHPQVILGCVGAEDLYAHQDHLRMKHEKMNSGTPFEVPSMGDCELRRMSVHPNYRRLGIGKILMAKLKEHAIQSGFKRIVLSTTFYHPEAIAGYKKFGFVNDKVTVIDEDFHLWFGSLDLSEP</sequence>
<keyword evidence="3" id="KW-0472">Membrane</keyword>
<dbReference type="PANTHER" id="PTHR13947">
    <property type="entry name" value="GNAT FAMILY N-ACETYLTRANSFERASE"/>
    <property type="match status" value="1"/>
</dbReference>
<dbReference type="GO" id="GO:0008080">
    <property type="term" value="F:N-acetyltransferase activity"/>
    <property type="evidence" value="ECO:0007669"/>
    <property type="project" value="InterPro"/>
</dbReference>
<evidence type="ECO:0000259" key="4">
    <source>
        <dbReference type="PROSITE" id="PS51186"/>
    </source>
</evidence>
<organism evidence="5 6">
    <name type="scientific">Entomortierella parvispora</name>
    <dbReference type="NCBI Taxonomy" id="205924"/>
    <lineage>
        <taxon>Eukaryota</taxon>
        <taxon>Fungi</taxon>
        <taxon>Fungi incertae sedis</taxon>
        <taxon>Mucoromycota</taxon>
        <taxon>Mortierellomycotina</taxon>
        <taxon>Mortierellomycetes</taxon>
        <taxon>Mortierellales</taxon>
        <taxon>Mortierellaceae</taxon>
        <taxon>Entomortierella</taxon>
    </lineage>
</organism>
<dbReference type="PROSITE" id="PS51186">
    <property type="entry name" value="GNAT"/>
    <property type="match status" value="1"/>
</dbReference>
<protein>
    <recommendedName>
        <fullName evidence="4">N-acetyltransferase domain-containing protein</fullName>
    </recommendedName>
</protein>
<comment type="caution">
    <text evidence="5">The sequence shown here is derived from an EMBL/GenBank/DDBJ whole genome shotgun (WGS) entry which is preliminary data.</text>
</comment>
<name>A0A9P3HLM6_9FUNG</name>
<dbReference type="InterPro" id="IPR000182">
    <property type="entry name" value="GNAT_dom"/>
</dbReference>
<reference evidence="5" key="2">
    <citation type="journal article" date="2022" name="Microbiol. Resour. Announc.">
        <title>Whole-Genome Sequence of Entomortierella parvispora E1425, a Mucoromycotan Fungus Associated with Burkholderiaceae-Related Endosymbiotic Bacteria.</title>
        <authorList>
            <person name="Herlambang A."/>
            <person name="Guo Y."/>
            <person name="Takashima Y."/>
            <person name="Narisawa K."/>
            <person name="Ohta H."/>
            <person name="Nishizawa T."/>
        </authorList>
    </citation>
    <scope>NUCLEOTIDE SEQUENCE</scope>
    <source>
        <strain evidence="5">E1425</strain>
    </source>
</reference>
<gene>
    <name evidence="5" type="ORF">EMPS_11378</name>
</gene>
<evidence type="ECO:0000313" key="5">
    <source>
        <dbReference type="EMBL" id="GJJ79019.1"/>
    </source>
</evidence>
<dbReference type="CDD" id="cd04301">
    <property type="entry name" value="NAT_SF"/>
    <property type="match status" value="1"/>
</dbReference>
<evidence type="ECO:0000256" key="1">
    <source>
        <dbReference type="ARBA" id="ARBA00022679"/>
    </source>
</evidence>
<dbReference type="InterPro" id="IPR050769">
    <property type="entry name" value="NAT_camello-type"/>
</dbReference>
<dbReference type="PANTHER" id="PTHR13947:SF37">
    <property type="entry name" value="LD18367P"/>
    <property type="match status" value="1"/>
</dbReference>
<dbReference type="OrthoDB" id="41532at2759"/>
<dbReference type="Gene3D" id="3.40.630.30">
    <property type="match status" value="1"/>
</dbReference>
<feature type="transmembrane region" description="Helical" evidence="3">
    <location>
        <begin position="105"/>
        <end position="125"/>
    </location>
</feature>